<evidence type="ECO:0000256" key="2">
    <source>
        <dbReference type="ARBA" id="ARBA00012483"/>
    </source>
</evidence>
<keyword evidence="4" id="KW-0479">Metal-binding</keyword>
<accession>W1PVF5</accession>
<dbReference type="Gene3D" id="3.30.40.10">
    <property type="entry name" value="Zinc/RING finger domain, C3HC4 (zinc finger)"/>
    <property type="match status" value="1"/>
</dbReference>
<proteinExistence type="predicted"/>
<dbReference type="PANTHER" id="PTHR22937">
    <property type="entry name" value="E3 UBIQUITIN-PROTEIN LIGASE RNF165"/>
    <property type="match status" value="1"/>
</dbReference>
<comment type="catalytic activity">
    <reaction evidence="1">
        <text>S-ubiquitinyl-[E2 ubiquitin-conjugating enzyme]-L-cysteine + [acceptor protein]-L-lysine = [E2 ubiquitin-conjugating enzyme]-L-cysteine + N(6)-ubiquitinyl-[acceptor protein]-L-lysine.</text>
        <dbReference type="EC" id="2.3.2.27"/>
    </reaction>
</comment>
<dbReference type="OMA" id="ICKSHAM"/>
<name>W1PVF5_AMBTC</name>
<evidence type="ECO:0000256" key="7">
    <source>
        <dbReference type="ARBA" id="ARBA00022833"/>
    </source>
</evidence>
<dbReference type="PANTHER" id="PTHR22937:SF65">
    <property type="entry name" value="E3 UBIQUITIN-PROTEIN LIGASE ARK2C"/>
    <property type="match status" value="1"/>
</dbReference>
<keyword evidence="5 8" id="KW-0863">Zinc-finger</keyword>
<protein>
    <recommendedName>
        <fullName evidence="2">RING-type E3 ubiquitin transferase</fullName>
        <ecNumber evidence="2">2.3.2.27</ecNumber>
    </recommendedName>
</protein>
<dbReference type="EC" id="2.3.2.27" evidence="2"/>
<keyword evidence="12" id="KW-1185">Reference proteome</keyword>
<dbReference type="GO" id="GO:0061630">
    <property type="term" value="F:ubiquitin protein ligase activity"/>
    <property type="evidence" value="ECO:0000318"/>
    <property type="project" value="GO_Central"/>
</dbReference>
<dbReference type="KEGG" id="atr:18442260"/>
<dbReference type="InterPro" id="IPR013083">
    <property type="entry name" value="Znf_RING/FYVE/PHD"/>
</dbReference>
<dbReference type="InterPro" id="IPR001841">
    <property type="entry name" value="Znf_RING"/>
</dbReference>
<feature type="domain" description="RING-type" evidence="10">
    <location>
        <begin position="509"/>
        <end position="550"/>
    </location>
</feature>
<evidence type="ECO:0000256" key="3">
    <source>
        <dbReference type="ARBA" id="ARBA00022679"/>
    </source>
</evidence>
<gene>
    <name evidence="11" type="ORF">AMTR_s00021p00189960</name>
</gene>
<feature type="region of interest" description="Disordered" evidence="9">
    <location>
        <begin position="244"/>
        <end position="270"/>
    </location>
</feature>
<evidence type="ECO:0000259" key="10">
    <source>
        <dbReference type="PROSITE" id="PS50089"/>
    </source>
</evidence>
<dbReference type="HOGENOM" id="CLU_020342_0_0_1"/>
<sequence>MQHPMNAGQRNVLCSAQMFDVEMEPGQSNLRPEPCIFLGALMDIPSSSNHPGISAPGNIDLSNPQRHPSSYFNQNEYHHPITPPNLGIAPSELPYNPYIIHSAAGPFCPIPPNHALNHRNTTGIGAEEFNRADNFMDNGRGSCKRKSVEGMGGDYSYPGPMGSFVCEGSSSNSGMHHGASSSSSGTVNGMRQWEEALGSRTGMSLDYRGSAALSIVEGSERSVRSRSTGINLYPETALTSDRFQGSYGHSVSSGSDPWVEPLRSGDGTGSSWSNLPVLPGLHRRIWGSVSSESRNLNQEPNWFVAGRSIPSAGPTEMAGGEAMPIGNFCHSPPLNPHLHHHQPPPLQAMRGGHNSFFAPANTHTMNPNNHHIQFHPHLSNSYRDGWRYTRSFTERLARPLATLSFQRPLQLPHADGRARMISEDVMMVDRSAFYGGLGSLNDQHRDMRLDIDDMSYEELLALEERIGDVNTGLSEESISKCLKMRIFNSFTQVFTAHKPETVAQEYETCIICQEEYREKDEVGTLECGHDYHADCIKHWLMLKNVCPICKSHAMDGDAPAKDKLVV</sequence>
<evidence type="ECO:0000256" key="6">
    <source>
        <dbReference type="ARBA" id="ARBA00022786"/>
    </source>
</evidence>
<evidence type="ECO:0000256" key="9">
    <source>
        <dbReference type="SAM" id="MobiDB-lite"/>
    </source>
</evidence>
<evidence type="ECO:0000256" key="4">
    <source>
        <dbReference type="ARBA" id="ARBA00022723"/>
    </source>
</evidence>
<evidence type="ECO:0000313" key="11">
    <source>
        <dbReference type="EMBL" id="ERN14012.1"/>
    </source>
</evidence>
<dbReference type="Pfam" id="PF13639">
    <property type="entry name" value="zf-RING_2"/>
    <property type="match status" value="1"/>
</dbReference>
<keyword evidence="7" id="KW-0862">Zinc</keyword>
<keyword evidence="6" id="KW-0833">Ubl conjugation pathway</keyword>
<dbReference type="SMART" id="SM00184">
    <property type="entry name" value="RING"/>
    <property type="match status" value="1"/>
</dbReference>
<evidence type="ECO:0000256" key="5">
    <source>
        <dbReference type="ARBA" id="ARBA00022771"/>
    </source>
</evidence>
<evidence type="ECO:0000313" key="12">
    <source>
        <dbReference type="Proteomes" id="UP000017836"/>
    </source>
</evidence>
<evidence type="ECO:0000256" key="8">
    <source>
        <dbReference type="PROSITE-ProRule" id="PRU00175"/>
    </source>
</evidence>
<dbReference type="AlphaFoldDB" id="W1PVF5"/>
<feature type="compositionally biased region" description="Polar residues" evidence="9">
    <location>
        <begin position="244"/>
        <end position="255"/>
    </location>
</feature>
<dbReference type="PROSITE" id="PS50089">
    <property type="entry name" value="ZF_RING_2"/>
    <property type="match status" value="1"/>
</dbReference>
<dbReference type="eggNOG" id="KOG0800">
    <property type="taxonomic scope" value="Eukaryota"/>
</dbReference>
<evidence type="ECO:0000256" key="1">
    <source>
        <dbReference type="ARBA" id="ARBA00000900"/>
    </source>
</evidence>
<reference evidence="12" key="1">
    <citation type="journal article" date="2013" name="Science">
        <title>The Amborella genome and the evolution of flowering plants.</title>
        <authorList>
            <consortium name="Amborella Genome Project"/>
        </authorList>
    </citation>
    <scope>NUCLEOTIDE SEQUENCE [LARGE SCALE GENOMIC DNA]</scope>
</reference>
<dbReference type="Gramene" id="ERN14012">
    <property type="protein sequence ID" value="ERN14012"/>
    <property type="gene ID" value="AMTR_s00021p00189960"/>
</dbReference>
<dbReference type="Proteomes" id="UP000017836">
    <property type="component" value="Unassembled WGS sequence"/>
</dbReference>
<keyword evidence="3" id="KW-0808">Transferase</keyword>
<dbReference type="InterPro" id="IPR045191">
    <property type="entry name" value="MBR1/2-like"/>
</dbReference>
<dbReference type="GO" id="GO:0008270">
    <property type="term" value="F:zinc ion binding"/>
    <property type="evidence" value="ECO:0007669"/>
    <property type="project" value="UniProtKB-KW"/>
</dbReference>
<dbReference type="EMBL" id="KI392560">
    <property type="protein sequence ID" value="ERN14012.1"/>
    <property type="molecule type" value="Genomic_DNA"/>
</dbReference>
<dbReference type="OrthoDB" id="8062037at2759"/>
<organism evidence="11 12">
    <name type="scientific">Amborella trichopoda</name>
    <dbReference type="NCBI Taxonomy" id="13333"/>
    <lineage>
        <taxon>Eukaryota</taxon>
        <taxon>Viridiplantae</taxon>
        <taxon>Streptophyta</taxon>
        <taxon>Embryophyta</taxon>
        <taxon>Tracheophyta</taxon>
        <taxon>Spermatophyta</taxon>
        <taxon>Magnoliopsida</taxon>
        <taxon>Amborellales</taxon>
        <taxon>Amborellaceae</taxon>
        <taxon>Amborella</taxon>
    </lineage>
</organism>
<dbReference type="SUPFAM" id="SSF57850">
    <property type="entry name" value="RING/U-box"/>
    <property type="match status" value="1"/>
</dbReference>